<feature type="coiled-coil region" evidence="1">
    <location>
        <begin position="217"/>
        <end position="249"/>
    </location>
</feature>
<dbReference type="AlphaFoldDB" id="I7LTB8"/>
<reference evidence="4" key="1">
    <citation type="journal article" date="2006" name="PLoS Biol.">
        <title>Macronuclear genome sequence of the ciliate Tetrahymena thermophila, a model eukaryote.</title>
        <authorList>
            <person name="Eisen J.A."/>
            <person name="Coyne R.S."/>
            <person name="Wu M."/>
            <person name="Wu D."/>
            <person name="Thiagarajan M."/>
            <person name="Wortman J.R."/>
            <person name="Badger J.H."/>
            <person name="Ren Q."/>
            <person name="Amedeo P."/>
            <person name="Jones K.M."/>
            <person name="Tallon L.J."/>
            <person name="Delcher A.L."/>
            <person name="Salzberg S.L."/>
            <person name="Silva J.C."/>
            <person name="Haas B.J."/>
            <person name="Majoros W.H."/>
            <person name="Farzad M."/>
            <person name="Carlton J.M."/>
            <person name="Smith R.K. Jr."/>
            <person name="Garg J."/>
            <person name="Pearlman R.E."/>
            <person name="Karrer K.M."/>
            <person name="Sun L."/>
            <person name="Manning G."/>
            <person name="Elde N.C."/>
            <person name="Turkewitz A.P."/>
            <person name="Asai D.J."/>
            <person name="Wilkes D.E."/>
            <person name="Wang Y."/>
            <person name="Cai H."/>
            <person name="Collins K."/>
            <person name="Stewart B.A."/>
            <person name="Lee S.R."/>
            <person name="Wilamowska K."/>
            <person name="Weinberg Z."/>
            <person name="Ruzzo W.L."/>
            <person name="Wloga D."/>
            <person name="Gaertig J."/>
            <person name="Frankel J."/>
            <person name="Tsao C.-C."/>
            <person name="Gorovsky M.A."/>
            <person name="Keeling P.J."/>
            <person name="Waller R.F."/>
            <person name="Patron N.J."/>
            <person name="Cherry J.M."/>
            <person name="Stover N.A."/>
            <person name="Krieger C.J."/>
            <person name="del Toro C."/>
            <person name="Ryder H.F."/>
            <person name="Williamson S.C."/>
            <person name="Barbeau R.A."/>
            <person name="Hamilton E.P."/>
            <person name="Orias E."/>
        </authorList>
    </citation>
    <scope>NUCLEOTIDE SEQUENCE [LARGE SCALE GENOMIC DNA]</scope>
    <source>
        <strain evidence="4">SB210</strain>
    </source>
</reference>
<dbReference type="Pfam" id="PF00385">
    <property type="entry name" value="Chromo"/>
    <property type="match status" value="1"/>
</dbReference>
<name>I7LTB8_TETTS</name>
<feature type="domain" description="Chromo" evidence="2">
    <location>
        <begin position="15"/>
        <end position="53"/>
    </location>
</feature>
<dbReference type="KEGG" id="tet:TTHERM_00585180"/>
<dbReference type="CDD" id="cd00024">
    <property type="entry name" value="CD_CSD"/>
    <property type="match status" value="1"/>
</dbReference>
<keyword evidence="1" id="KW-0175">Coiled coil</keyword>
<dbReference type="OrthoDB" id="1918685at2759"/>
<dbReference type="PROSITE" id="PS50013">
    <property type="entry name" value="CHROMO_2"/>
    <property type="match status" value="1"/>
</dbReference>
<dbReference type="InterPro" id="IPR016197">
    <property type="entry name" value="Chromo-like_dom_sf"/>
</dbReference>
<protein>
    <submittedName>
        <fullName evidence="3">Heterochromatin protein</fullName>
    </submittedName>
</protein>
<gene>
    <name evidence="3" type="ORF">TTHERM_00585180</name>
</gene>
<dbReference type="SMART" id="SM00298">
    <property type="entry name" value="CHROMO"/>
    <property type="match status" value="2"/>
</dbReference>
<dbReference type="InterPro" id="IPR023780">
    <property type="entry name" value="Chromo_domain"/>
</dbReference>
<dbReference type="Gene3D" id="2.40.50.40">
    <property type="match status" value="1"/>
</dbReference>
<dbReference type="SMR" id="I7LTB8"/>
<proteinExistence type="predicted"/>
<dbReference type="SUPFAM" id="SSF54160">
    <property type="entry name" value="Chromo domain-like"/>
    <property type="match status" value="1"/>
</dbReference>
<keyword evidence="4" id="KW-1185">Reference proteome</keyword>
<dbReference type="RefSeq" id="XP_001032623.3">
    <property type="nucleotide sequence ID" value="XM_001032623.3"/>
</dbReference>
<dbReference type="HOGENOM" id="CLU_807724_0_0_1"/>
<dbReference type="InParanoid" id="I7LTB8"/>
<accession>I7LTB8</accession>
<dbReference type="Proteomes" id="UP000009168">
    <property type="component" value="Unassembled WGS sequence"/>
</dbReference>
<sequence>MEQQQTNLEYSPYIFEIESILEKRIHPKTGKTEFLVQWKQWPDDPTWEPAQNIQSFLNNNNQKKKEDDSHSNLKQRKLQKIEDKVKRSEQANNQTQKLNDSLQYLDEQIQFLQNKYELFISDSETEQKKLIPDKISEIEPEQIENEENTNMMNNVQIEPIYKILDKQEVENTIYYLILFYDEKLPQWVKQEKLIGYEDEILEYEKQIIQESTELNSKQLLETSIQSIQNENLQIEKDQKQEENQFKKVMDQENLEKSKNNFNRNQQFQNDIDEGDFLTDQIQDIEANFMFTYSINWKPRKDGNIPLNKQVQFVKKITITPQEFIDQILQNKFLN</sequence>
<evidence type="ECO:0000256" key="1">
    <source>
        <dbReference type="SAM" id="Coils"/>
    </source>
</evidence>
<feature type="coiled-coil region" evidence="1">
    <location>
        <begin position="71"/>
        <end position="115"/>
    </location>
</feature>
<evidence type="ECO:0000259" key="2">
    <source>
        <dbReference type="PROSITE" id="PS50013"/>
    </source>
</evidence>
<dbReference type="InterPro" id="IPR000953">
    <property type="entry name" value="Chromo/chromo_shadow_dom"/>
</dbReference>
<evidence type="ECO:0000313" key="3">
    <source>
        <dbReference type="EMBL" id="EAR84960.3"/>
    </source>
</evidence>
<dbReference type="EMBL" id="GG662510">
    <property type="protein sequence ID" value="EAR84960.3"/>
    <property type="molecule type" value="Genomic_DNA"/>
</dbReference>
<evidence type="ECO:0000313" key="4">
    <source>
        <dbReference type="Proteomes" id="UP000009168"/>
    </source>
</evidence>
<dbReference type="GeneID" id="7824012"/>
<organism evidence="3 4">
    <name type="scientific">Tetrahymena thermophila (strain SB210)</name>
    <dbReference type="NCBI Taxonomy" id="312017"/>
    <lineage>
        <taxon>Eukaryota</taxon>
        <taxon>Sar</taxon>
        <taxon>Alveolata</taxon>
        <taxon>Ciliophora</taxon>
        <taxon>Intramacronucleata</taxon>
        <taxon>Oligohymenophorea</taxon>
        <taxon>Hymenostomatida</taxon>
        <taxon>Tetrahymenina</taxon>
        <taxon>Tetrahymenidae</taxon>
        <taxon>Tetrahymena</taxon>
    </lineage>
</organism>